<reference evidence="9 10" key="1">
    <citation type="submission" date="2024-01" db="EMBL/GenBank/DDBJ databases">
        <title>The genome of the rayed Mediterranean limpet Patella caerulea (Linnaeus, 1758).</title>
        <authorList>
            <person name="Anh-Thu Weber A."/>
            <person name="Halstead-Nussloch G."/>
        </authorList>
    </citation>
    <scope>NUCLEOTIDE SEQUENCE [LARGE SCALE GENOMIC DNA]</scope>
    <source>
        <strain evidence="9">AATW-2023a</strain>
        <tissue evidence="9">Whole specimen</tissue>
    </source>
</reference>
<dbReference type="GO" id="GO:0005576">
    <property type="term" value="C:extracellular region"/>
    <property type="evidence" value="ECO:0007669"/>
    <property type="project" value="UniProtKB-SubCell"/>
</dbReference>
<dbReference type="InterPro" id="IPR004911">
    <property type="entry name" value="Interferon-induced_GILT"/>
</dbReference>
<name>A0AAN8JZX3_PATCE</name>
<evidence type="ECO:0000256" key="7">
    <source>
        <dbReference type="SAM" id="SignalP"/>
    </source>
</evidence>
<keyword evidence="4 7" id="KW-0732">Signal</keyword>
<evidence type="ECO:0000256" key="4">
    <source>
        <dbReference type="ARBA" id="ARBA00022729"/>
    </source>
</evidence>
<proteinExistence type="inferred from homology"/>
<protein>
    <recommendedName>
        <fullName evidence="8">Saposin A-type domain-containing protein</fullName>
    </recommendedName>
</protein>
<evidence type="ECO:0000256" key="5">
    <source>
        <dbReference type="ARBA" id="ARBA00023157"/>
    </source>
</evidence>
<evidence type="ECO:0000313" key="10">
    <source>
        <dbReference type="Proteomes" id="UP001347796"/>
    </source>
</evidence>
<evidence type="ECO:0000256" key="2">
    <source>
        <dbReference type="ARBA" id="ARBA00005679"/>
    </source>
</evidence>
<sequence length="254" mass="28618">MKLLSVTVTVILVNFISTSLSISCNFPPDLWCSSKEIAELCKVTEQCAANSWDVKSDGPLVNFTLYYESLCPDCKRFFVEQLYPAYQAVGKIMNLTIVPYGNAEETKDGDLWKYNCQHGPNECVGNLIDTCAIYYMMQPEYFPFIHCMEKSSLDPITAAKKCGPIFGAPVDRILECANSSFGNRLEHEMAVKTDALQPQHQYVPWVTLNGVHTERLEKEAEADLTKLICKTYQGSVKPAACKKFEKPDSKRCHK</sequence>
<dbReference type="EMBL" id="JAZGQO010000005">
    <property type="protein sequence ID" value="KAK6186961.1"/>
    <property type="molecule type" value="Genomic_DNA"/>
</dbReference>
<evidence type="ECO:0000256" key="1">
    <source>
        <dbReference type="ARBA" id="ARBA00004613"/>
    </source>
</evidence>
<evidence type="ECO:0000259" key="8">
    <source>
        <dbReference type="PROSITE" id="PS51110"/>
    </source>
</evidence>
<dbReference type="Proteomes" id="UP001347796">
    <property type="component" value="Unassembled WGS sequence"/>
</dbReference>
<dbReference type="PROSITE" id="PS51257">
    <property type="entry name" value="PROKAR_LIPOPROTEIN"/>
    <property type="match status" value="1"/>
</dbReference>
<dbReference type="PANTHER" id="PTHR13234:SF8">
    <property type="entry name" value="GAMMA-INTERFERON-INDUCIBLE LYSOSOMAL THIOL REDUCTASE"/>
    <property type="match status" value="1"/>
</dbReference>
<dbReference type="Pfam" id="PF02199">
    <property type="entry name" value="SapA"/>
    <property type="match status" value="1"/>
</dbReference>
<evidence type="ECO:0000313" key="9">
    <source>
        <dbReference type="EMBL" id="KAK6186961.1"/>
    </source>
</evidence>
<feature type="chain" id="PRO_5043046085" description="Saposin A-type domain-containing protein" evidence="7">
    <location>
        <begin position="22"/>
        <end position="254"/>
    </location>
</feature>
<feature type="signal peptide" evidence="7">
    <location>
        <begin position="1"/>
        <end position="21"/>
    </location>
</feature>
<keyword evidence="5" id="KW-1015">Disulfide bond</keyword>
<organism evidence="9 10">
    <name type="scientific">Patella caerulea</name>
    <name type="common">Rayed Mediterranean limpet</name>
    <dbReference type="NCBI Taxonomy" id="87958"/>
    <lineage>
        <taxon>Eukaryota</taxon>
        <taxon>Metazoa</taxon>
        <taxon>Spiralia</taxon>
        <taxon>Lophotrochozoa</taxon>
        <taxon>Mollusca</taxon>
        <taxon>Gastropoda</taxon>
        <taxon>Patellogastropoda</taxon>
        <taxon>Patelloidea</taxon>
        <taxon>Patellidae</taxon>
        <taxon>Patella</taxon>
    </lineage>
</organism>
<dbReference type="PANTHER" id="PTHR13234">
    <property type="entry name" value="GAMMA-INTERFERON INDUCIBLE LYSOSOMAL THIOL REDUCTASE GILT"/>
    <property type="match status" value="1"/>
</dbReference>
<accession>A0AAN8JZX3</accession>
<dbReference type="GO" id="GO:0016671">
    <property type="term" value="F:oxidoreductase activity, acting on a sulfur group of donors, disulfide as acceptor"/>
    <property type="evidence" value="ECO:0007669"/>
    <property type="project" value="InterPro"/>
</dbReference>
<keyword evidence="3" id="KW-0964">Secreted</keyword>
<evidence type="ECO:0000256" key="6">
    <source>
        <dbReference type="ARBA" id="ARBA00023180"/>
    </source>
</evidence>
<keyword evidence="6" id="KW-0325">Glycoprotein</keyword>
<comment type="caution">
    <text evidence="9">The sequence shown here is derived from an EMBL/GenBank/DDBJ whole genome shotgun (WGS) entry which is preliminary data.</text>
</comment>
<dbReference type="Pfam" id="PF03227">
    <property type="entry name" value="GILT"/>
    <property type="match status" value="1"/>
</dbReference>
<feature type="domain" description="Saposin A-type" evidence="8">
    <location>
        <begin position="17"/>
        <end position="57"/>
    </location>
</feature>
<comment type="subcellular location">
    <subcellularLocation>
        <location evidence="1">Secreted</location>
    </subcellularLocation>
</comment>
<dbReference type="InterPro" id="IPR003119">
    <property type="entry name" value="SAP_A"/>
</dbReference>
<dbReference type="AlphaFoldDB" id="A0AAN8JZX3"/>
<comment type="similarity">
    <text evidence="2">Belongs to the GILT family.</text>
</comment>
<evidence type="ECO:0000256" key="3">
    <source>
        <dbReference type="ARBA" id="ARBA00022525"/>
    </source>
</evidence>
<dbReference type="PROSITE" id="PS51110">
    <property type="entry name" value="SAP_A"/>
    <property type="match status" value="1"/>
</dbReference>
<gene>
    <name evidence="9" type="ORF">SNE40_006216</name>
</gene>
<keyword evidence="10" id="KW-1185">Reference proteome</keyword>